<organism evidence="5 6">
    <name type="scientific">Ottowia testudinis</name>
    <dbReference type="NCBI Taxonomy" id="2816950"/>
    <lineage>
        <taxon>Bacteria</taxon>
        <taxon>Pseudomonadati</taxon>
        <taxon>Pseudomonadota</taxon>
        <taxon>Betaproteobacteria</taxon>
        <taxon>Burkholderiales</taxon>
        <taxon>Comamonadaceae</taxon>
        <taxon>Ottowia</taxon>
    </lineage>
</organism>
<dbReference type="InterPro" id="IPR002048">
    <property type="entry name" value="EF_hand_dom"/>
</dbReference>
<dbReference type="InterPro" id="IPR018247">
    <property type="entry name" value="EF_Hand_1_Ca_BS"/>
</dbReference>
<evidence type="ECO:0000256" key="3">
    <source>
        <dbReference type="SAM" id="SignalP"/>
    </source>
</evidence>
<dbReference type="Gene3D" id="1.10.238.10">
    <property type="entry name" value="EF-hand"/>
    <property type="match status" value="2"/>
</dbReference>
<keyword evidence="6" id="KW-1185">Reference proteome</keyword>
<accession>A0A975CGA0</accession>
<evidence type="ECO:0000259" key="4">
    <source>
        <dbReference type="Pfam" id="PF13202"/>
    </source>
</evidence>
<evidence type="ECO:0000313" key="5">
    <source>
        <dbReference type="EMBL" id="QTD45860.1"/>
    </source>
</evidence>
<proteinExistence type="predicted"/>
<feature type="chain" id="PRO_5038007401" description="EF-hand domain-containing protein" evidence="3">
    <location>
        <begin position="28"/>
        <end position="190"/>
    </location>
</feature>
<dbReference type="RefSeq" id="WP_208009644.1">
    <property type="nucleotide sequence ID" value="NZ_CP071796.1"/>
</dbReference>
<feature type="domain" description="EF-hand" evidence="4">
    <location>
        <begin position="34"/>
        <end position="52"/>
    </location>
</feature>
<feature type="signal peptide" evidence="3">
    <location>
        <begin position="1"/>
        <end position="27"/>
    </location>
</feature>
<feature type="domain" description="EF-hand" evidence="4">
    <location>
        <begin position="70"/>
        <end position="87"/>
    </location>
</feature>
<keyword evidence="3" id="KW-0732">Signal</keyword>
<dbReference type="EMBL" id="CP071796">
    <property type="protein sequence ID" value="QTD45860.1"/>
    <property type="molecule type" value="Genomic_DNA"/>
</dbReference>
<keyword evidence="1" id="KW-0479">Metal-binding</keyword>
<dbReference type="InterPro" id="IPR011992">
    <property type="entry name" value="EF-hand-dom_pair"/>
</dbReference>
<dbReference type="AlphaFoldDB" id="A0A975CGA0"/>
<dbReference type="CDD" id="cd00051">
    <property type="entry name" value="EFh"/>
    <property type="match status" value="1"/>
</dbReference>
<feature type="domain" description="EF-hand" evidence="4">
    <location>
        <begin position="117"/>
        <end position="134"/>
    </location>
</feature>
<name>A0A975CGA0_9BURK</name>
<dbReference type="KEGG" id="otd:J1M35_02775"/>
<evidence type="ECO:0000313" key="6">
    <source>
        <dbReference type="Proteomes" id="UP000663903"/>
    </source>
</evidence>
<dbReference type="PANTHER" id="PTHR10891">
    <property type="entry name" value="EF-HAND CALCIUM-BINDING DOMAIN CONTAINING PROTEIN"/>
    <property type="match status" value="1"/>
</dbReference>
<gene>
    <name evidence="5" type="ORF">J1M35_02775</name>
</gene>
<reference evidence="5" key="1">
    <citation type="submission" date="2021-03" db="EMBL/GenBank/DDBJ databases">
        <title>Ottowia sp. 27C isolated from the cloaca of a Giant Asian pond turtle (Heosemys grandis).</title>
        <authorList>
            <person name="Spergser J."/>
            <person name="Busse H.-J."/>
        </authorList>
    </citation>
    <scope>NUCLEOTIDE SEQUENCE</scope>
    <source>
        <strain evidence="5">27C</strain>
    </source>
</reference>
<dbReference type="SUPFAM" id="SSF47473">
    <property type="entry name" value="EF-hand"/>
    <property type="match status" value="1"/>
</dbReference>
<dbReference type="Pfam" id="PF13202">
    <property type="entry name" value="EF-hand_5"/>
    <property type="match status" value="4"/>
</dbReference>
<dbReference type="GO" id="GO:0005509">
    <property type="term" value="F:calcium ion binding"/>
    <property type="evidence" value="ECO:0007669"/>
    <property type="project" value="InterPro"/>
</dbReference>
<dbReference type="InterPro" id="IPR039647">
    <property type="entry name" value="EF_hand_pair_protein_CML-like"/>
</dbReference>
<dbReference type="Proteomes" id="UP000663903">
    <property type="component" value="Chromosome"/>
</dbReference>
<protein>
    <recommendedName>
        <fullName evidence="4">EF-hand domain-containing protein</fullName>
    </recommendedName>
</protein>
<dbReference type="PROSITE" id="PS00018">
    <property type="entry name" value="EF_HAND_1"/>
    <property type="match status" value="4"/>
</dbReference>
<evidence type="ECO:0000256" key="1">
    <source>
        <dbReference type="ARBA" id="ARBA00022723"/>
    </source>
</evidence>
<evidence type="ECO:0000256" key="2">
    <source>
        <dbReference type="ARBA" id="ARBA00022737"/>
    </source>
</evidence>
<sequence length="190" mass="20305">MTSFRLRQLGLFAALAAAWAASGAVLAQTGPAPFSTYDRDGNGLISEAEFNAVRAERRAAGQPMRNARGFADLDANRDGQLSPEEFAARPMGRGRGMGQGMGGGGMGGGRGMAMPSFASYDLNGDGRITEAEYEKARVDRISGRLRQGYAMRNLKDVRFADIDTNRDGVVDAAEFAAHQAQHMRGTGRAR</sequence>
<keyword evidence="2" id="KW-0677">Repeat</keyword>
<feature type="domain" description="EF-hand" evidence="4">
    <location>
        <begin position="154"/>
        <end position="176"/>
    </location>
</feature>